<name>A0A0E9N320_9BACT</name>
<protein>
    <recommendedName>
        <fullName evidence="3">WbqC-like family protein</fullName>
    </recommendedName>
</protein>
<dbReference type="AlphaFoldDB" id="A0A0E9N320"/>
<gene>
    <name evidence="1" type="ORF">FPE01S_03_04000</name>
</gene>
<keyword evidence="2" id="KW-1185">Reference proteome</keyword>
<proteinExistence type="predicted"/>
<reference evidence="1 2" key="1">
    <citation type="submission" date="2015-04" db="EMBL/GenBank/DDBJ databases">
        <title>Whole genome shotgun sequence of Flavihumibacter petaseus NBRC 106054.</title>
        <authorList>
            <person name="Miyazawa S."/>
            <person name="Hosoyama A."/>
            <person name="Hashimoto M."/>
            <person name="Noguchi M."/>
            <person name="Tsuchikane K."/>
            <person name="Ohji S."/>
            <person name="Yamazoe A."/>
            <person name="Ichikawa N."/>
            <person name="Kimura A."/>
            <person name="Fujita N."/>
        </authorList>
    </citation>
    <scope>NUCLEOTIDE SEQUENCE [LARGE SCALE GENOMIC DNA]</scope>
    <source>
        <strain evidence="1 2">NBRC 106054</strain>
    </source>
</reference>
<dbReference type="Pfam" id="PF08889">
    <property type="entry name" value="WbqC"/>
    <property type="match status" value="1"/>
</dbReference>
<organism evidence="1 2">
    <name type="scientific">Flavihumibacter petaseus NBRC 106054</name>
    <dbReference type="NCBI Taxonomy" id="1220578"/>
    <lineage>
        <taxon>Bacteria</taxon>
        <taxon>Pseudomonadati</taxon>
        <taxon>Bacteroidota</taxon>
        <taxon>Chitinophagia</taxon>
        <taxon>Chitinophagales</taxon>
        <taxon>Chitinophagaceae</taxon>
        <taxon>Flavihumibacter</taxon>
    </lineage>
</organism>
<accession>A0A0E9N320</accession>
<dbReference type="OrthoDB" id="1523452at2"/>
<dbReference type="EMBL" id="BBWV01000003">
    <property type="protein sequence ID" value="GAO44362.1"/>
    <property type="molecule type" value="Genomic_DNA"/>
</dbReference>
<dbReference type="STRING" id="1220578.FPE01S_03_04000"/>
<evidence type="ECO:0000313" key="2">
    <source>
        <dbReference type="Proteomes" id="UP000033121"/>
    </source>
</evidence>
<dbReference type="InterPro" id="IPR014985">
    <property type="entry name" value="WbqC"/>
</dbReference>
<evidence type="ECO:0000313" key="1">
    <source>
        <dbReference type="EMBL" id="GAO44362.1"/>
    </source>
</evidence>
<evidence type="ECO:0008006" key="3">
    <source>
        <dbReference type="Google" id="ProtNLM"/>
    </source>
</evidence>
<comment type="caution">
    <text evidence="1">The sequence shown here is derived from an EMBL/GenBank/DDBJ whole genome shotgun (WGS) entry which is preliminary data.</text>
</comment>
<dbReference type="Proteomes" id="UP000033121">
    <property type="component" value="Unassembled WGS sequence"/>
</dbReference>
<sequence length="225" mass="26154">MENNRVLIIDLQCFANVDWYKKVYSYYNVEMFIYERHKKMSFRNRILIAGGNGIMNLSVPLLDARNEKLLYNDIKIADEPWQRDHWRGIVSAYNRSPWFEYFRDDLAGIFEKHYRFLLDFNIDALHWVQSKLKLPVTFDLSPAHPVPAPALRKAGGDPGNADDFRNHFLPASRSEWTSGKDAVGMYGQVFRDRHGFIPGLSILDLLFCEGPAAVQWLRTIEEPGK</sequence>